<accession>A0A267EKD5</accession>
<keyword evidence="6" id="KW-1185">Reference proteome</keyword>
<protein>
    <recommendedName>
        <fullName evidence="7">Selenoprotein K</fullName>
    </recommendedName>
</protein>
<organism evidence="3 6">
    <name type="scientific">Macrostomum lignano</name>
    <dbReference type="NCBI Taxonomy" id="282301"/>
    <lineage>
        <taxon>Eukaryota</taxon>
        <taxon>Metazoa</taxon>
        <taxon>Spiralia</taxon>
        <taxon>Lophotrochozoa</taxon>
        <taxon>Platyhelminthes</taxon>
        <taxon>Rhabditophora</taxon>
        <taxon>Macrostomorpha</taxon>
        <taxon>Macrostomida</taxon>
        <taxon>Macrostomidae</taxon>
        <taxon>Macrostomum</taxon>
    </lineage>
</organism>
<dbReference type="AlphaFoldDB" id="A0A267EKD5"/>
<feature type="compositionally biased region" description="Low complexity" evidence="1">
    <location>
        <begin position="59"/>
        <end position="74"/>
    </location>
</feature>
<feature type="transmembrane region" description="Helical" evidence="2">
    <location>
        <begin position="21"/>
        <end position="40"/>
    </location>
</feature>
<dbReference type="Pfam" id="PF10961">
    <property type="entry name" value="SelK_SelG"/>
    <property type="match status" value="1"/>
</dbReference>
<keyword evidence="2" id="KW-1133">Transmembrane helix</keyword>
<evidence type="ECO:0000256" key="2">
    <source>
        <dbReference type="SAM" id="Phobius"/>
    </source>
</evidence>
<dbReference type="InterPro" id="IPR024491">
    <property type="entry name" value="Se_SelK/SelG"/>
</dbReference>
<sequence length="97" mass="10338">MVYVTPSGEIMEQRPWKMPNIFNWASSFVQGVVMFFQTLIPFDLTSSGSQANRYGSDYRAPSRSAAPGGAANGSARRRFGGFRGTDAPSAPPCVGGG</sequence>
<comment type="caution">
    <text evidence="3">The sequence shown here is derived from an EMBL/GenBank/DDBJ whole genome shotgun (WGS) entry which is preliminary data.</text>
</comment>
<dbReference type="Proteomes" id="UP000215902">
    <property type="component" value="Unassembled WGS sequence"/>
</dbReference>
<evidence type="ECO:0000313" key="3">
    <source>
        <dbReference type="EMBL" id="PAA61299.1"/>
    </source>
</evidence>
<feature type="region of interest" description="Disordered" evidence="1">
    <location>
        <begin position="53"/>
        <end position="97"/>
    </location>
</feature>
<evidence type="ECO:0000313" key="5">
    <source>
        <dbReference type="EMBL" id="PAA72762.1"/>
    </source>
</evidence>
<dbReference type="EMBL" id="NIVC01002048">
    <property type="protein sequence ID" value="PAA61308.1"/>
    <property type="molecule type" value="Genomic_DNA"/>
</dbReference>
<keyword evidence="2" id="KW-0812">Transmembrane</keyword>
<dbReference type="OrthoDB" id="167295at2759"/>
<evidence type="ECO:0000256" key="1">
    <source>
        <dbReference type="SAM" id="MobiDB-lite"/>
    </source>
</evidence>
<dbReference type="EMBL" id="NIVC01002049">
    <property type="protein sequence ID" value="PAA61299.1"/>
    <property type="molecule type" value="Genomic_DNA"/>
</dbReference>
<name>A0A267EKD5_9PLAT</name>
<keyword evidence="2" id="KW-0472">Membrane</keyword>
<evidence type="ECO:0000313" key="6">
    <source>
        <dbReference type="Proteomes" id="UP000215902"/>
    </source>
</evidence>
<evidence type="ECO:0000313" key="4">
    <source>
        <dbReference type="EMBL" id="PAA61308.1"/>
    </source>
</evidence>
<proteinExistence type="predicted"/>
<evidence type="ECO:0008006" key="7">
    <source>
        <dbReference type="Google" id="ProtNLM"/>
    </source>
</evidence>
<gene>
    <name evidence="5" type="ORF">BOX15_Mlig015200g1</name>
    <name evidence="4" type="ORF">BOX15_Mlig027133g1</name>
    <name evidence="3" type="ORF">BOX15_Mlig029187g1</name>
</gene>
<dbReference type="STRING" id="282301.A0A267EKD5"/>
<dbReference type="EMBL" id="NIVC01001062">
    <property type="protein sequence ID" value="PAA72762.1"/>
    <property type="molecule type" value="Genomic_DNA"/>
</dbReference>
<reference evidence="3 6" key="1">
    <citation type="submission" date="2017-06" db="EMBL/GenBank/DDBJ databases">
        <title>A platform for efficient transgenesis in Macrostomum lignano, a flatworm model organism for stem cell research.</title>
        <authorList>
            <person name="Berezikov E."/>
        </authorList>
    </citation>
    <scope>NUCLEOTIDE SEQUENCE [LARGE SCALE GENOMIC DNA]</scope>
    <source>
        <strain evidence="3">DV1</strain>
        <tissue evidence="3">Whole organism</tissue>
    </source>
</reference>